<dbReference type="Proteomes" id="UP000218334">
    <property type="component" value="Unassembled WGS sequence"/>
</dbReference>
<evidence type="ECO:0000313" key="3">
    <source>
        <dbReference type="EMBL" id="PBK76640.1"/>
    </source>
</evidence>
<proteinExistence type="predicted"/>
<feature type="coiled-coil region" evidence="1">
    <location>
        <begin position="626"/>
        <end position="730"/>
    </location>
</feature>
<feature type="coiled-coil region" evidence="1">
    <location>
        <begin position="787"/>
        <end position="821"/>
    </location>
</feature>
<keyword evidence="1" id="KW-0175">Coiled coil</keyword>
<dbReference type="GO" id="GO:0016460">
    <property type="term" value="C:myosin II complex"/>
    <property type="evidence" value="ECO:0007669"/>
    <property type="project" value="TreeGrafter"/>
</dbReference>
<dbReference type="GO" id="GO:0000146">
    <property type="term" value="F:microfilament motor activity"/>
    <property type="evidence" value="ECO:0007669"/>
    <property type="project" value="TreeGrafter"/>
</dbReference>
<gene>
    <name evidence="3" type="ORF">ARMSODRAFT_1078744</name>
</gene>
<accession>A0A2H3C410</accession>
<sequence length="1549" mass="173368">MSHWNIGADDVSEETQMHRNKLASKDSQIAAQQTQLLKQTKELDDLRASLHDALYKLSTESDRALRLETDLLRCNDDLRNEKLVSQNAASSLLAANEQIKTKELENKELLSNLDHLSRQSDGHAMRATRLEKEKHTLEARMKELEVNLKDLSSTPVSPPARHRSLHRGRSSSLSNLKISTLEIELADVKAALAAKEGEVRVLSQKVGNEAMKVENEKVAMERAAQKQLDEMQALLEEREEELDFLRGGSGGGSEREEDLLRRIDEDGAKIDALELLLGDADDAKVLAEKLKVAEHRLQMEMQKVFECTSRQVQLVQEKEEALDELEEVRERVAFLEQTLHVREAHVDALKREVSDLRAQVASSEGSDRRFSMSTQQTVEDIERLLSAVNRLRNERDDLRRKLRFLETESRFTAEALEAKRESEARTVVDASRHHEQIARTNLTVGALSIVVGYFAGQDDIWAATSAFKDADLQVVREKLKISEVELVIATQTLEDITLHRDELEKQFESSEAAWMKELEEVRAAHEETKDSLDRLDSHLTSVSATFEEVECERDSLAVQVANLTTDLATAQADLNEAESRYSSLQFHQLSNMSSNEATRTLSGQIEELEKRVMRRTEQIGIHQHDIKRLETNMRLQEERIGELTAELEMLASQKDAMVEDCADAREARDDAVAKFEAIEIEVEALREEAAAAETLVRVIFDVAGNARSAVKASTEQTQLAEKEVERLAADRLRAMQQAEQANTALLEAQTTLASSQDAIHQTTLALANSQIEVRRLVSSGHSLNEAKADFEDRLRGLQDELAKHLAEKDALANQLRDVQASASCNETTSRSQVTELQIQVQSVEDAMTAMESSHRAALKDLQTQLALKDKLLMDNNAEHEQLVNLKVKHVEEMGRLQSRLVQLTNELEETKTRQEAAEAARVACVEELAESRAEVEKQLLAVESGLRRNREISHELEKTRKDGDSERTRLDKDLEAVKEDLRATKVARDTLDARYQKEISQHQTDSEARLHQLDQQLTELRSTLEEQKQKHDSATRETEELRSKLIIDARNHTSEQEARSKELKSINERYSQAEELIEELKEEVATVRNELADVRIQVESLQTENTNYQQDNTGLEAENQRSLSLIRYLESQVKELEQTVKTIETDNERCRALLTRAEKAASTAEVSLSMQNSHHKREIAEMQRELAAFKTKPNLDTVIAHLEERNNEMEELLRAKCAEIEENDDRTLDMLKENKKLTSKVESLSRKVQNLQAKLAAAKASATKNDAMEPATSQAPAHSRVSPPLAQSSSRPLSVSHNVGPAALASSSRVSPPQSSFPRARSNTVSTPTGRTFSAPASSSQGIPPSASRSLSSRTQPTGLSDATTSSPANIFSTPRSLSRAPSQSSLPRPKTPERHAVSRIGSQPLTPNRRADVPDTVTSSAIGKKRAAPDDFADCDAVPPQGFTVDSLPGDRIETGTPRLRKVMNSINSGFTPVRHQLSRPIISLSPKRSPKRRAIAKPSPFMSDVTNNPHIAVSRPDSEDKPLKSSWLGRIRGAQGTERTVASQERY</sequence>
<reference evidence="4" key="1">
    <citation type="journal article" date="2017" name="Nat. Ecol. Evol.">
        <title>Genome expansion and lineage-specific genetic innovations in the forest pathogenic fungi Armillaria.</title>
        <authorList>
            <person name="Sipos G."/>
            <person name="Prasanna A.N."/>
            <person name="Walter M.C."/>
            <person name="O'Connor E."/>
            <person name="Balint B."/>
            <person name="Krizsan K."/>
            <person name="Kiss B."/>
            <person name="Hess J."/>
            <person name="Varga T."/>
            <person name="Slot J."/>
            <person name="Riley R."/>
            <person name="Boka B."/>
            <person name="Rigling D."/>
            <person name="Barry K."/>
            <person name="Lee J."/>
            <person name="Mihaltcheva S."/>
            <person name="LaButti K."/>
            <person name="Lipzen A."/>
            <person name="Waldron R."/>
            <person name="Moloney N.M."/>
            <person name="Sperisen C."/>
            <person name="Kredics L."/>
            <person name="Vagvoelgyi C."/>
            <person name="Patrignani A."/>
            <person name="Fitzpatrick D."/>
            <person name="Nagy I."/>
            <person name="Doyle S."/>
            <person name="Anderson J.B."/>
            <person name="Grigoriev I.V."/>
            <person name="Gueldener U."/>
            <person name="Muensterkoetter M."/>
            <person name="Nagy L.G."/>
        </authorList>
    </citation>
    <scope>NUCLEOTIDE SEQUENCE [LARGE SCALE GENOMIC DNA]</scope>
    <source>
        <strain evidence="4">28-4</strain>
    </source>
</reference>
<feature type="coiled-coil region" evidence="1">
    <location>
        <begin position="92"/>
        <end position="154"/>
    </location>
</feature>
<feature type="coiled-coil region" evidence="1">
    <location>
        <begin position="886"/>
        <end position="920"/>
    </location>
</feature>
<feature type="coiled-coil region" evidence="1">
    <location>
        <begin position="178"/>
        <end position="248"/>
    </location>
</feature>
<dbReference type="PANTHER" id="PTHR45615:SF40">
    <property type="entry name" value="MYOSIN HEAVY CHAIN, NON-MUSCLE"/>
    <property type="match status" value="1"/>
</dbReference>
<evidence type="ECO:0000313" key="4">
    <source>
        <dbReference type="Proteomes" id="UP000218334"/>
    </source>
</evidence>
<feature type="compositionally biased region" description="Low complexity" evidence="2">
    <location>
        <begin position="1306"/>
        <end position="1318"/>
    </location>
</feature>
<feature type="compositionally biased region" description="Polar residues" evidence="2">
    <location>
        <begin position="1321"/>
        <end position="1387"/>
    </location>
</feature>
<dbReference type="EMBL" id="KZ293416">
    <property type="protein sequence ID" value="PBK76640.1"/>
    <property type="molecule type" value="Genomic_DNA"/>
</dbReference>
<dbReference type="SUPFAM" id="SSF57997">
    <property type="entry name" value="Tropomyosin"/>
    <property type="match status" value="1"/>
</dbReference>
<dbReference type="GO" id="GO:0032982">
    <property type="term" value="C:myosin filament"/>
    <property type="evidence" value="ECO:0007669"/>
    <property type="project" value="TreeGrafter"/>
</dbReference>
<dbReference type="PANTHER" id="PTHR45615">
    <property type="entry name" value="MYOSIN HEAVY CHAIN, NON-MUSCLE"/>
    <property type="match status" value="1"/>
</dbReference>
<feature type="region of interest" description="Disordered" evidence="2">
    <location>
        <begin position="1259"/>
        <end position="1451"/>
    </location>
</feature>
<dbReference type="GO" id="GO:0051015">
    <property type="term" value="F:actin filament binding"/>
    <property type="evidence" value="ECO:0007669"/>
    <property type="project" value="TreeGrafter"/>
</dbReference>
<keyword evidence="4" id="KW-1185">Reference proteome</keyword>
<name>A0A2H3C410_9AGAR</name>
<feature type="region of interest" description="Disordered" evidence="2">
    <location>
        <begin position="1"/>
        <end position="27"/>
    </location>
</feature>
<feature type="coiled-coil region" evidence="1">
    <location>
        <begin position="493"/>
        <end position="580"/>
    </location>
</feature>
<dbReference type="GO" id="GO:0005737">
    <property type="term" value="C:cytoplasm"/>
    <property type="evidence" value="ECO:0007669"/>
    <property type="project" value="TreeGrafter"/>
</dbReference>
<evidence type="ECO:0000256" key="2">
    <source>
        <dbReference type="SAM" id="MobiDB-lite"/>
    </source>
</evidence>
<feature type="region of interest" description="Disordered" evidence="2">
    <location>
        <begin position="1500"/>
        <end position="1549"/>
    </location>
</feature>
<protein>
    <submittedName>
        <fullName evidence="3">Uncharacterized protein</fullName>
    </submittedName>
</protein>
<feature type="compositionally biased region" description="Polar residues" evidence="2">
    <location>
        <begin position="1539"/>
        <end position="1549"/>
    </location>
</feature>
<feature type="compositionally biased region" description="Polar residues" evidence="2">
    <location>
        <begin position="1285"/>
        <end position="1297"/>
    </location>
</feature>
<organism evidence="3 4">
    <name type="scientific">Armillaria solidipes</name>
    <dbReference type="NCBI Taxonomy" id="1076256"/>
    <lineage>
        <taxon>Eukaryota</taxon>
        <taxon>Fungi</taxon>
        <taxon>Dikarya</taxon>
        <taxon>Basidiomycota</taxon>
        <taxon>Agaricomycotina</taxon>
        <taxon>Agaricomycetes</taxon>
        <taxon>Agaricomycetidae</taxon>
        <taxon>Agaricales</taxon>
        <taxon>Marasmiineae</taxon>
        <taxon>Physalacriaceae</taxon>
        <taxon>Armillaria</taxon>
    </lineage>
</organism>
<feature type="coiled-coil region" evidence="1">
    <location>
        <begin position="311"/>
        <end position="408"/>
    </location>
</feature>
<evidence type="ECO:0000256" key="1">
    <source>
        <dbReference type="SAM" id="Coils"/>
    </source>
</evidence>
<dbReference type="STRING" id="1076256.A0A2H3C410"/>